<dbReference type="OrthoDB" id="288726at2759"/>
<keyword evidence="11" id="KW-1185">Reference proteome</keyword>
<comment type="cofactor">
    <cofactor evidence="6">
        <name>Mn(2+)</name>
        <dbReference type="ChEBI" id="CHEBI:29035"/>
    </cofactor>
    <text evidence="6">Binds 2 manganese ions per subunit.</text>
</comment>
<keyword evidence="4" id="KW-0620">Polyamine biosynthesis</keyword>
<keyword evidence="9" id="KW-0732">Signal</keyword>
<feature type="chain" id="PRO_5040909926" description="Arginase/deacetylase" evidence="9">
    <location>
        <begin position="20"/>
        <end position="378"/>
    </location>
</feature>
<dbReference type="EMBL" id="JAPEUV010000079">
    <property type="protein sequence ID" value="KAJ4334290.1"/>
    <property type="molecule type" value="Genomic_DNA"/>
</dbReference>
<dbReference type="InterPro" id="IPR023696">
    <property type="entry name" value="Ureohydrolase_dom_sf"/>
</dbReference>
<keyword evidence="3" id="KW-0745">Spermidine biosynthesis</keyword>
<keyword evidence="2 8" id="KW-0378">Hydrolase</keyword>
<dbReference type="CDD" id="cd11592">
    <property type="entry name" value="Agmatinase_PAH"/>
    <property type="match status" value="1"/>
</dbReference>
<feature type="binding site" evidence="6">
    <location>
        <position position="298"/>
    </location>
    <ligand>
        <name>Mn(2+)</name>
        <dbReference type="ChEBI" id="CHEBI:29035"/>
        <label>1</label>
    </ligand>
</feature>
<accession>A0A9W8WVV3</accession>
<dbReference type="PRINTS" id="PR00116">
    <property type="entry name" value="ARGINASE"/>
</dbReference>
<evidence type="ECO:0000256" key="7">
    <source>
        <dbReference type="PROSITE-ProRule" id="PRU00742"/>
    </source>
</evidence>
<evidence type="ECO:0000256" key="9">
    <source>
        <dbReference type="SAM" id="SignalP"/>
    </source>
</evidence>
<evidence type="ECO:0000256" key="8">
    <source>
        <dbReference type="RuleBase" id="RU003684"/>
    </source>
</evidence>
<feature type="binding site" evidence="6">
    <location>
        <position position="200"/>
    </location>
    <ligand>
        <name>Mn(2+)</name>
        <dbReference type="ChEBI" id="CHEBI:29035"/>
        <label>1</label>
    </ligand>
</feature>
<evidence type="ECO:0000256" key="6">
    <source>
        <dbReference type="PIRSR" id="PIRSR036979-1"/>
    </source>
</evidence>
<evidence type="ECO:0000256" key="2">
    <source>
        <dbReference type="ARBA" id="ARBA00022801"/>
    </source>
</evidence>
<dbReference type="Proteomes" id="UP001140562">
    <property type="component" value="Unassembled WGS sequence"/>
</dbReference>
<reference evidence="10" key="1">
    <citation type="submission" date="2022-10" db="EMBL/GenBank/DDBJ databases">
        <title>Tapping the CABI collections for fungal endophytes: first genome assemblies for Collariella, Neodidymelliopsis, Ascochyta clinopodiicola, Didymella pomorum, Didymosphaeria variabile, Neocosmospora piperis and Neocucurbitaria cava.</title>
        <authorList>
            <person name="Hill R."/>
        </authorList>
    </citation>
    <scope>NUCLEOTIDE SEQUENCE</scope>
    <source>
        <strain evidence="10">IMI 360193</strain>
    </source>
</reference>
<dbReference type="PIRSF" id="PIRSF036979">
    <property type="entry name" value="Arginase"/>
    <property type="match status" value="1"/>
</dbReference>
<dbReference type="Pfam" id="PF00491">
    <property type="entry name" value="Arginase"/>
    <property type="match status" value="1"/>
</dbReference>
<feature type="binding site" evidence="6">
    <location>
        <position position="204"/>
    </location>
    <ligand>
        <name>Mn(2+)</name>
        <dbReference type="ChEBI" id="CHEBI:29035"/>
        <label>1</label>
    </ligand>
</feature>
<dbReference type="GO" id="GO:0008783">
    <property type="term" value="F:agmatinase activity"/>
    <property type="evidence" value="ECO:0007669"/>
    <property type="project" value="TreeGrafter"/>
</dbReference>
<feature type="binding site" evidence="6">
    <location>
        <position position="177"/>
    </location>
    <ligand>
        <name>Mn(2+)</name>
        <dbReference type="ChEBI" id="CHEBI:29035"/>
        <label>1</label>
    </ligand>
</feature>
<dbReference type="InterPro" id="IPR006035">
    <property type="entry name" value="Ureohydrolase"/>
</dbReference>
<feature type="binding site" evidence="6">
    <location>
        <position position="300"/>
    </location>
    <ligand>
        <name>Mn(2+)</name>
        <dbReference type="ChEBI" id="CHEBI:29035"/>
        <label>1</label>
    </ligand>
</feature>
<dbReference type="InterPro" id="IPR020855">
    <property type="entry name" value="Ureohydrolase_Mn_BS"/>
</dbReference>
<proteinExistence type="inferred from homology"/>
<name>A0A9W8WVV3_9PLEO</name>
<dbReference type="Gene3D" id="3.40.800.10">
    <property type="entry name" value="Ureohydrolase domain"/>
    <property type="match status" value="1"/>
</dbReference>
<evidence type="ECO:0000313" key="10">
    <source>
        <dbReference type="EMBL" id="KAJ4334290.1"/>
    </source>
</evidence>
<dbReference type="GO" id="GO:0008295">
    <property type="term" value="P:spermidine biosynthetic process"/>
    <property type="evidence" value="ECO:0007669"/>
    <property type="project" value="UniProtKB-KW"/>
</dbReference>
<dbReference type="GO" id="GO:0046872">
    <property type="term" value="F:metal ion binding"/>
    <property type="evidence" value="ECO:0007669"/>
    <property type="project" value="UniProtKB-KW"/>
</dbReference>
<evidence type="ECO:0000256" key="3">
    <source>
        <dbReference type="ARBA" id="ARBA00023066"/>
    </source>
</evidence>
<gene>
    <name evidence="10" type="ORF">N0V87_006942</name>
</gene>
<dbReference type="PANTHER" id="PTHR11358">
    <property type="entry name" value="ARGINASE/AGMATINASE"/>
    <property type="match status" value="1"/>
</dbReference>
<keyword evidence="1 6" id="KW-0479">Metal-binding</keyword>
<feature type="binding site" evidence="6">
    <location>
        <position position="202"/>
    </location>
    <ligand>
        <name>Mn(2+)</name>
        <dbReference type="ChEBI" id="CHEBI:29035"/>
        <label>1</label>
    </ligand>
</feature>
<evidence type="ECO:0000256" key="5">
    <source>
        <dbReference type="ARBA" id="ARBA00023211"/>
    </source>
</evidence>
<evidence type="ECO:0000313" key="11">
    <source>
        <dbReference type="Proteomes" id="UP001140562"/>
    </source>
</evidence>
<dbReference type="PANTHER" id="PTHR11358:SF28">
    <property type="entry name" value="HYPOTHETICAL ARGINASE FAMILY PROTEIN (EUROFUNG)"/>
    <property type="match status" value="1"/>
</dbReference>
<comment type="similarity">
    <text evidence="7 8">Belongs to the arginase family.</text>
</comment>
<dbReference type="PROSITE" id="PS51409">
    <property type="entry name" value="ARGINASE_2"/>
    <property type="match status" value="1"/>
</dbReference>
<organism evidence="10 11">
    <name type="scientific">Didymella glomerata</name>
    <dbReference type="NCBI Taxonomy" id="749621"/>
    <lineage>
        <taxon>Eukaryota</taxon>
        <taxon>Fungi</taxon>
        <taxon>Dikarya</taxon>
        <taxon>Ascomycota</taxon>
        <taxon>Pezizomycotina</taxon>
        <taxon>Dothideomycetes</taxon>
        <taxon>Pleosporomycetidae</taxon>
        <taxon>Pleosporales</taxon>
        <taxon>Pleosporineae</taxon>
        <taxon>Didymellaceae</taxon>
        <taxon>Didymella</taxon>
    </lineage>
</organism>
<comment type="caution">
    <text evidence="10">The sequence shown here is derived from an EMBL/GenBank/DDBJ whole genome shotgun (WGS) entry which is preliminary data.</text>
</comment>
<dbReference type="FunFam" id="3.40.800.10:FF:000001">
    <property type="entry name" value="Agmatinase"/>
    <property type="match status" value="1"/>
</dbReference>
<dbReference type="PROSITE" id="PS01053">
    <property type="entry name" value="ARGINASE_1"/>
    <property type="match status" value="1"/>
</dbReference>
<dbReference type="SUPFAM" id="SSF52768">
    <property type="entry name" value="Arginase/deacetylase"/>
    <property type="match status" value="1"/>
</dbReference>
<sequence>MFKILSWSASIAVLAVADAREISFPSVSGFTSDQAVMGAITPDIHQMKFGGLSTYANLPYVHCLAADSEDVEKFDIAVLGAPFDTGVTARPGARFGPSGIRRGSSRISAEAAWSIYTGENIFVDWAKIVDCGDAPLTFLDNTVALKQLDKAHKLISARKTNSSDFTVPRIVTLGGDHTTTLSALRSTHDHWGPVSVIHFDSHIDTWDPKVLGGGISHYAGVNHGTFLHIAHEEGLIRNSSIHAGIRAPVVRPKGDVRNDVRCGFEIVRARDIDRLGISGVVDTLKKRVAGSKIYISVDIDVLDPAYAPATGTAEVGGWTTRELLSILDGLEGLEVVGADVVEVAPVYDNAGETTVLAAAEVVHSLLALMVNKPVQAEA</sequence>
<feature type="signal peptide" evidence="9">
    <location>
        <begin position="1"/>
        <end position="19"/>
    </location>
</feature>
<evidence type="ECO:0008006" key="12">
    <source>
        <dbReference type="Google" id="ProtNLM"/>
    </source>
</evidence>
<evidence type="ECO:0000256" key="1">
    <source>
        <dbReference type="ARBA" id="ARBA00022723"/>
    </source>
</evidence>
<protein>
    <recommendedName>
        <fullName evidence="12">Arginase/deacetylase</fullName>
    </recommendedName>
</protein>
<dbReference type="GO" id="GO:0033389">
    <property type="term" value="P:putrescine biosynthetic process from arginine, via agmatine"/>
    <property type="evidence" value="ECO:0007669"/>
    <property type="project" value="TreeGrafter"/>
</dbReference>
<keyword evidence="5 6" id="KW-0464">Manganese</keyword>
<evidence type="ECO:0000256" key="4">
    <source>
        <dbReference type="ARBA" id="ARBA00023115"/>
    </source>
</evidence>
<dbReference type="AlphaFoldDB" id="A0A9W8WVV3"/>